<feature type="transmembrane region" description="Helical" evidence="7">
    <location>
        <begin position="124"/>
        <end position="146"/>
    </location>
</feature>
<dbReference type="Proteomes" id="UP001228376">
    <property type="component" value="Unassembled WGS sequence"/>
</dbReference>
<accession>A0ABU5CEH7</accession>
<comment type="caution">
    <text evidence="9">The sequence shown here is derived from an EMBL/GenBank/DDBJ whole genome shotgun (WGS) entry which is preliminary data.</text>
</comment>
<comment type="subcellular location">
    <subcellularLocation>
        <location evidence="1">Cell membrane</location>
        <topology evidence="1">Single-pass membrane protein</topology>
    </subcellularLocation>
</comment>
<keyword evidence="3" id="KW-1003">Cell membrane</keyword>
<proteinExistence type="inferred from homology"/>
<gene>
    <name evidence="9" type="primary">essA</name>
    <name evidence="9" type="ORF">P5G51_004075</name>
</gene>
<evidence type="ECO:0000256" key="7">
    <source>
        <dbReference type="SAM" id="Phobius"/>
    </source>
</evidence>
<reference evidence="9 10" key="1">
    <citation type="submission" date="2023-10" db="EMBL/GenBank/DDBJ databases">
        <title>179-bfca-hs.</title>
        <authorList>
            <person name="Miliotis G."/>
            <person name="Sengupta P."/>
            <person name="Hameed A."/>
            <person name="Chuvochina M."/>
            <person name="Mcdonagh F."/>
            <person name="Simpson A.C."/>
            <person name="Singh N.K."/>
            <person name="Rekha P.D."/>
            <person name="Raman K."/>
            <person name="Hugenholtz P."/>
            <person name="Venkateswaran K."/>
        </authorList>
    </citation>
    <scope>NUCLEOTIDE SEQUENCE [LARGE SCALE GENOMIC DNA]</scope>
    <source>
        <strain evidence="9 10">179-BFC-A-HS</strain>
    </source>
</reference>
<dbReference type="InterPro" id="IPR018920">
    <property type="entry name" value="EssA/YueC"/>
</dbReference>
<dbReference type="Pfam" id="PF10661">
    <property type="entry name" value="EssA"/>
    <property type="match status" value="1"/>
</dbReference>
<evidence type="ECO:0000256" key="8">
    <source>
        <dbReference type="SAM" id="SignalP"/>
    </source>
</evidence>
<sequence>MKKKLLSITALCLMLHHPVAFAVADDADKVQPNVYEKRDVQVNSRFQDEQKHKEELPEAQKQLTFEIPKQTKKDLLKEQLFQTSVIQSNSISAKTSQMGLFEETSLHTMQKEEATQQNGAISKMLILLLITTAVVIGLIFLLVLGARRQTNLNYSK</sequence>
<feature type="chain" id="PRO_5046393711" evidence="8">
    <location>
        <begin position="23"/>
        <end position="156"/>
    </location>
</feature>
<protein>
    <submittedName>
        <fullName evidence="9">Type VII secretion protein EssA</fullName>
    </submittedName>
</protein>
<keyword evidence="6 7" id="KW-0472">Membrane</keyword>
<keyword evidence="10" id="KW-1185">Reference proteome</keyword>
<comment type="similarity">
    <text evidence="2">Belongs to the EssA family.</text>
</comment>
<evidence type="ECO:0000256" key="5">
    <source>
        <dbReference type="ARBA" id="ARBA00022989"/>
    </source>
</evidence>
<evidence type="ECO:0000256" key="4">
    <source>
        <dbReference type="ARBA" id="ARBA00022692"/>
    </source>
</evidence>
<evidence type="ECO:0000256" key="6">
    <source>
        <dbReference type="ARBA" id="ARBA00023136"/>
    </source>
</evidence>
<name>A0ABU5CEH7_9BACI</name>
<evidence type="ECO:0000313" key="9">
    <source>
        <dbReference type="EMBL" id="MDY0404686.1"/>
    </source>
</evidence>
<evidence type="ECO:0000313" key="10">
    <source>
        <dbReference type="Proteomes" id="UP001228376"/>
    </source>
</evidence>
<keyword evidence="8" id="KW-0732">Signal</keyword>
<dbReference type="RefSeq" id="WP_306066867.1">
    <property type="nucleotide sequence ID" value="NZ_JAROCA020000001.1"/>
</dbReference>
<keyword evidence="5 7" id="KW-1133">Transmembrane helix</keyword>
<dbReference type="EMBL" id="JAROCA020000001">
    <property type="protein sequence ID" value="MDY0404686.1"/>
    <property type="molecule type" value="Genomic_DNA"/>
</dbReference>
<evidence type="ECO:0000256" key="2">
    <source>
        <dbReference type="ARBA" id="ARBA00008570"/>
    </source>
</evidence>
<keyword evidence="4 7" id="KW-0812">Transmembrane</keyword>
<evidence type="ECO:0000256" key="3">
    <source>
        <dbReference type="ARBA" id="ARBA00022475"/>
    </source>
</evidence>
<organism evidence="9 10">
    <name type="scientific">Tigheibacillus jepli</name>
    <dbReference type="NCBI Taxonomy" id="3035914"/>
    <lineage>
        <taxon>Bacteria</taxon>
        <taxon>Bacillati</taxon>
        <taxon>Bacillota</taxon>
        <taxon>Bacilli</taxon>
        <taxon>Bacillales</taxon>
        <taxon>Bacillaceae</taxon>
        <taxon>Tigheibacillus</taxon>
    </lineage>
</organism>
<evidence type="ECO:0000256" key="1">
    <source>
        <dbReference type="ARBA" id="ARBA00004162"/>
    </source>
</evidence>
<dbReference type="NCBIfam" id="TIGR03927">
    <property type="entry name" value="T7SS_EssA_Firm"/>
    <property type="match status" value="1"/>
</dbReference>
<dbReference type="InterPro" id="IPR034026">
    <property type="entry name" value="EssA"/>
</dbReference>
<feature type="signal peptide" evidence="8">
    <location>
        <begin position="1"/>
        <end position="22"/>
    </location>
</feature>